<proteinExistence type="predicted"/>
<organism evidence="1 2">
    <name type="scientific">Panagrolaimus sp. PS1159</name>
    <dbReference type="NCBI Taxonomy" id="55785"/>
    <lineage>
        <taxon>Eukaryota</taxon>
        <taxon>Metazoa</taxon>
        <taxon>Ecdysozoa</taxon>
        <taxon>Nematoda</taxon>
        <taxon>Chromadorea</taxon>
        <taxon>Rhabditida</taxon>
        <taxon>Tylenchina</taxon>
        <taxon>Panagrolaimomorpha</taxon>
        <taxon>Panagrolaimoidea</taxon>
        <taxon>Panagrolaimidae</taxon>
        <taxon>Panagrolaimus</taxon>
    </lineage>
</organism>
<name>A0AC35G6T6_9BILA</name>
<dbReference type="WBParaSite" id="PS1159_v2.g24452.t1">
    <property type="protein sequence ID" value="PS1159_v2.g24452.t1"/>
    <property type="gene ID" value="PS1159_v2.g24452"/>
</dbReference>
<evidence type="ECO:0000313" key="2">
    <source>
        <dbReference type="WBParaSite" id="PS1159_v2.g24452.t1"/>
    </source>
</evidence>
<accession>A0AC35G6T6</accession>
<protein>
    <submittedName>
        <fullName evidence="2">Tyrosine-protein phosphatase domain-containing protein</fullName>
    </submittedName>
</protein>
<sequence length="338" mass="38979">MFFLFKGIQPPEVGEKASDFVTAASKTNNPKARAAQFEQVVQLSRITFDAVIANRERSRSMIPIHEKKRVKLPVRKQDKDEFIHATYAQFNREDYIITQSPTKDTAGDFWRMIWQDGCKLIICMIETNAFGEDDEKCFQYFPTSESTPVTCLEGRYTVKLVKKWENKGFATYDLTLSSTDEPEVKEDTKSKAAKTAADPTQDEDNKPRAITLMHYYEWKENEWPDIERLAPFVHTVSNKEVHIIKKITDDYVPPVVLQGHLGLNRSCSIWVLLILMKQIERRDCFDVESLAKHLVRIRPGAFTNELCFFVMFATAFRIAALGGWSTPDVRSKRTCQRT</sequence>
<dbReference type="Proteomes" id="UP000887580">
    <property type="component" value="Unplaced"/>
</dbReference>
<reference evidence="2" key="1">
    <citation type="submission" date="2022-11" db="UniProtKB">
        <authorList>
            <consortium name="WormBaseParasite"/>
        </authorList>
    </citation>
    <scope>IDENTIFICATION</scope>
</reference>
<evidence type="ECO:0000313" key="1">
    <source>
        <dbReference type="Proteomes" id="UP000887580"/>
    </source>
</evidence>